<gene>
    <name evidence="2" type="ORF">H7F16_18660</name>
</gene>
<dbReference type="Pfam" id="PF13403">
    <property type="entry name" value="Hint_2"/>
    <property type="match status" value="1"/>
</dbReference>
<name>A0A842IEM9_9RHOB</name>
<proteinExistence type="predicted"/>
<keyword evidence="3" id="KW-1185">Reference proteome</keyword>
<dbReference type="Proteomes" id="UP000555411">
    <property type="component" value="Unassembled WGS sequence"/>
</dbReference>
<organism evidence="2 3">
    <name type="scientific">Paragemmobacter straminiformis</name>
    <dbReference type="NCBI Taxonomy" id="2045119"/>
    <lineage>
        <taxon>Bacteria</taxon>
        <taxon>Pseudomonadati</taxon>
        <taxon>Pseudomonadota</taxon>
        <taxon>Alphaproteobacteria</taxon>
        <taxon>Rhodobacterales</taxon>
        <taxon>Paracoccaceae</taxon>
        <taxon>Paragemmobacter</taxon>
    </lineage>
</organism>
<evidence type="ECO:0000313" key="2">
    <source>
        <dbReference type="EMBL" id="MBC2837547.1"/>
    </source>
</evidence>
<protein>
    <submittedName>
        <fullName evidence="2">Hint domain-containing protein</fullName>
    </submittedName>
</protein>
<dbReference type="InterPro" id="IPR036844">
    <property type="entry name" value="Hint_dom_sf"/>
</dbReference>
<dbReference type="AlphaFoldDB" id="A0A842IEM9"/>
<evidence type="ECO:0000313" key="3">
    <source>
        <dbReference type="Proteomes" id="UP000555411"/>
    </source>
</evidence>
<dbReference type="RefSeq" id="WP_185799160.1">
    <property type="nucleotide sequence ID" value="NZ_JACLQD010000007.1"/>
</dbReference>
<dbReference type="EMBL" id="JACLQD010000007">
    <property type="protein sequence ID" value="MBC2837547.1"/>
    <property type="molecule type" value="Genomic_DNA"/>
</dbReference>
<accession>A0A842IEM9</accession>
<sequence length="331" mass="34760">MVRTGSGTDWIALSDKAGIASGPEVGRGLFAAEFRLPLDGAQVLLDRRSADGAEVFSILHDTAAGLSVLHRRGGQLARHALPGPLPLGRATGRMLFDWDAAQDRWRLQFGLLGADAPATALQSQGRGVLGLAAPLLADLCAGRGQRHEALLWFGVTKGALPRPKAWLGARSMVPTAQGPMPAEELRAGDPVLTANGAVPLLSVERHVVPGRGSFQPVLLRAPWFGRSDLLVSAEQLVRVAGPEAEYLFGEEEVLVPAGLLVDGQSALAEGRRAVVSGVALEFGGAELVEVQGCTICTDPAAGLSLPLRLLDRYEAVPLMAQLGRLPQRAVG</sequence>
<evidence type="ECO:0000259" key="1">
    <source>
        <dbReference type="Pfam" id="PF13403"/>
    </source>
</evidence>
<feature type="domain" description="Hedgehog/Intein (Hint)" evidence="1">
    <location>
        <begin position="171"/>
        <end position="294"/>
    </location>
</feature>
<reference evidence="2 3" key="1">
    <citation type="journal article" date="2017" name="Int. J. Syst. Evol. Microbiol.">
        <title>Gemmobacter straminiformis sp. nov., isolated from an artificial fountain.</title>
        <authorList>
            <person name="Kang J.Y."/>
            <person name="Kim M.J."/>
            <person name="Chun J."/>
            <person name="Son K.P."/>
            <person name="Jahng K.Y."/>
        </authorList>
    </citation>
    <scope>NUCLEOTIDE SEQUENCE [LARGE SCALE GENOMIC DNA]</scope>
    <source>
        <strain evidence="2 3">CAM-8</strain>
    </source>
</reference>
<comment type="caution">
    <text evidence="2">The sequence shown here is derived from an EMBL/GenBank/DDBJ whole genome shotgun (WGS) entry which is preliminary data.</text>
</comment>
<dbReference type="SUPFAM" id="SSF51294">
    <property type="entry name" value="Hedgehog/intein (Hint) domain"/>
    <property type="match status" value="1"/>
</dbReference>
<dbReference type="InterPro" id="IPR028992">
    <property type="entry name" value="Hedgehog/Intein_dom"/>
</dbReference>